<dbReference type="SMART" id="SM00382">
    <property type="entry name" value="AAA"/>
    <property type="match status" value="1"/>
</dbReference>
<dbReference type="EMBL" id="JAPDPJ010000053">
    <property type="protein sequence ID" value="MCW3788435.1"/>
    <property type="molecule type" value="Genomic_DNA"/>
</dbReference>
<feature type="coiled-coil region" evidence="1">
    <location>
        <begin position="482"/>
        <end position="534"/>
    </location>
</feature>
<dbReference type="SUPFAM" id="SSF52540">
    <property type="entry name" value="P-loop containing nucleoside triphosphate hydrolases"/>
    <property type="match status" value="1"/>
</dbReference>
<evidence type="ECO:0000313" key="3">
    <source>
        <dbReference type="EMBL" id="MCW3788435.1"/>
    </source>
</evidence>
<keyword evidence="1" id="KW-0175">Coiled coil</keyword>
<sequence length="1640" mass="188520">MANPEELIDKEQAVAEPQLEQGTYEIIRNRLNQYGKDLQQKLDWLNSERKNAFGSIESALLGNERISTMHNCIPADMITIGDSFIFGYNVVIGLKTEIEVSDVFSVYHYDSDKHVFKENSLDIILSDEFIKDFKNLYKYYKEAKFKVFAKIGTSLFMVFQTGKGKYDIKTLKFAINENELKYVDNRSEHELIFPDQHEFKWTRTTRDQHVKGKYSHISIEDQIFVETTDGDLTIKVENNTDTGFGIYAEEVANKTQTLDDGEFYYAIIDNLIVLKIKPYQEEQFRYIIFNKKMQEAVRVDAIENSCVLLPDNQGLIFANGYYLQTGEMKLFDNELADMQFIHRITSPNGEDYLYVFYNTQDGVYVLLSYNIISQQVNTPIICHGYSLFKNGELCYFKTDGTPQKHHVLQIWKTPYLDVDFHSELEANQDSYLHKIGNKDIVRGMSECNEVLKLIQKEDSYANLYFDIKKIAGDVLDAYYWINSEETGKLNEALQKIKETANNAIEEYDKVVAIKKNSQQEVERVFKLNEELTQKIKGSNFSSIIDFVQILADVRSIQGETISLKELRYVDLNRIEETENSLIQYNEDISKKCVQFLLKKEALEPYQNKVNELKDKIQDAKKVVEINNTEEELTNSSQELEMLIEIVSNLKIDDATETTRIIESISSLYSSLNQVNASLKRKRKELLSQEGVAEFNAQIKLISQGLTNYIDLADSPEKCVEFQTKLMVQIEELEGKFSEFDEFIDKITTKREEIYNSFESKKISLVEARNKRANTLLQSADRILKAIQNRISKFKEVSEINGYYASDLMIEKLRNIVKELVELDDSVKADTIQSQLKSMKEEAIRQLKDKTELFVDGTNIIKFGVHQFSVNTQPCELTTVFKDEELYFHLTGTNFYEKVNHTELSNYKDLWNQSIPSENNDVYRSEFLACKVFNNSLLGLNGKLNSLSEDDTLEHIREFMGQRYNEGYVKGVHDLDAGIIVKELIELNKSAGLLKYSTNARACACLFWNKFTHPDLKDYYYKQLKGVGALIKLFPDSQEFADIIDELKSKIEAFLTETKLFDLILAEEAATYLFHEVIHDDSFIIDNEAAAFYRDFTDYLRLNSATDIFNQSIQELKEVPASQFRLIIKWLKAYMSADNKLQYSQYVNEVSVLLLLGNYDKKNIVKAQLTKQLSGFQGNHSIIKEGTYQFDYNQFISRLKKFEINIYSRYNLYVNLKKGLIDDFEDSLRLNEFKPRVLSSFVRNKLIDKVYLPIIGDNLAKQMGTAGENKRTDLMGMLLLISPPGYGKTTLMEYLASRLGIIFMKINGPAIGHSVTSLDPAEAGNASAREELNKLNLSFEMGDNVMIYLDDIQHCNPEFLQKFISLCDAQRKIEGVYKGKSKTYDFRGRKVCVVMAGNPYTESGDKFQIPDMLANRADIYNLGDILGDTSDIFNMSYIENSLTSNQVLNQLASKSHNDIYPILKLAETGNKDGLEFEANHTPAQISDYVNIIKKLIKVRNVISEVNQQYIASAAQAEEYRTEPPFKLQGSYRNMNKIAEKVVAIMNDEELDSLILSHYEGESQTLTSGAEANMLKFKEIFNKLTGQELQRWNDIKATFCKNLKLKAGGNNQMSQVVESMGSINESINNVSQTLKKCIWNEQ</sequence>
<evidence type="ECO:0000313" key="4">
    <source>
        <dbReference type="Proteomes" id="UP001209229"/>
    </source>
</evidence>
<dbReference type="InterPro" id="IPR057224">
    <property type="entry name" value="DUF7902"/>
</dbReference>
<name>A0AAE3M7V8_9BACT</name>
<dbReference type="Pfam" id="PF00004">
    <property type="entry name" value="AAA"/>
    <property type="match status" value="1"/>
</dbReference>
<protein>
    <submittedName>
        <fullName evidence="3">DNA repair ATPase</fullName>
    </submittedName>
</protein>
<feature type="coiled-coil region" evidence="1">
    <location>
        <begin position="602"/>
        <end position="688"/>
    </location>
</feature>
<dbReference type="GO" id="GO:0005524">
    <property type="term" value="F:ATP binding"/>
    <property type="evidence" value="ECO:0007669"/>
    <property type="project" value="InterPro"/>
</dbReference>
<dbReference type="Proteomes" id="UP001209229">
    <property type="component" value="Unassembled WGS sequence"/>
</dbReference>
<dbReference type="Pfam" id="PF12458">
    <property type="entry name" value="DUF3686"/>
    <property type="match status" value="1"/>
</dbReference>
<comment type="caution">
    <text evidence="3">The sequence shown here is derived from an EMBL/GenBank/DDBJ whole genome shotgun (WGS) entry which is preliminary data.</text>
</comment>
<reference evidence="3" key="1">
    <citation type="submission" date="2022-10" db="EMBL/GenBank/DDBJ databases">
        <authorList>
            <person name="Yu W.X."/>
        </authorList>
    </citation>
    <scope>NUCLEOTIDE SEQUENCE</scope>
    <source>
        <strain evidence="3">AAT</strain>
    </source>
</reference>
<feature type="domain" description="AAA+ ATPase" evidence="2">
    <location>
        <begin position="1273"/>
        <end position="1422"/>
    </location>
</feature>
<evidence type="ECO:0000256" key="1">
    <source>
        <dbReference type="SAM" id="Coils"/>
    </source>
</evidence>
<proteinExistence type="predicted"/>
<dbReference type="RefSeq" id="WP_301191995.1">
    <property type="nucleotide sequence ID" value="NZ_JAPDPJ010000053.1"/>
</dbReference>
<gene>
    <name evidence="3" type="ORF">OM075_18345</name>
</gene>
<accession>A0AAE3M7V8</accession>
<dbReference type="GO" id="GO:0016887">
    <property type="term" value="F:ATP hydrolysis activity"/>
    <property type="evidence" value="ECO:0007669"/>
    <property type="project" value="InterPro"/>
</dbReference>
<dbReference type="Pfam" id="PF25472">
    <property type="entry name" value="DUF7902"/>
    <property type="match status" value="1"/>
</dbReference>
<organism evidence="3 4">
    <name type="scientific">Plebeiibacterium sediminum</name>
    <dbReference type="NCBI Taxonomy" id="2992112"/>
    <lineage>
        <taxon>Bacteria</taxon>
        <taxon>Pseudomonadati</taxon>
        <taxon>Bacteroidota</taxon>
        <taxon>Bacteroidia</taxon>
        <taxon>Marinilabiliales</taxon>
        <taxon>Marinilabiliaceae</taxon>
        <taxon>Plebeiibacterium</taxon>
    </lineage>
</organism>
<dbReference type="Gene3D" id="3.40.50.300">
    <property type="entry name" value="P-loop containing nucleotide triphosphate hydrolases"/>
    <property type="match status" value="1"/>
</dbReference>
<dbReference type="InterPro" id="IPR003593">
    <property type="entry name" value="AAA+_ATPase"/>
</dbReference>
<dbReference type="InterPro" id="IPR003959">
    <property type="entry name" value="ATPase_AAA_core"/>
</dbReference>
<keyword evidence="4" id="KW-1185">Reference proteome</keyword>
<dbReference type="InterPro" id="IPR027417">
    <property type="entry name" value="P-loop_NTPase"/>
</dbReference>
<evidence type="ECO:0000259" key="2">
    <source>
        <dbReference type="SMART" id="SM00382"/>
    </source>
</evidence>
<dbReference type="InterPro" id="IPR020958">
    <property type="entry name" value="DUF3686"/>
</dbReference>